<organism evidence="3 4">
    <name type="scientific">Qipengyuania aurantiaca</name>
    <dbReference type="NCBI Taxonomy" id="2867233"/>
    <lineage>
        <taxon>Bacteria</taxon>
        <taxon>Pseudomonadati</taxon>
        <taxon>Pseudomonadota</taxon>
        <taxon>Alphaproteobacteria</taxon>
        <taxon>Sphingomonadales</taxon>
        <taxon>Erythrobacteraceae</taxon>
        <taxon>Qipengyuania</taxon>
    </lineage>
</organism>
<gene>
    <name evidence="3" type="ORF">K3148_04115</name>
</gene>
<reference evidence="3 4" key="1">
    <citation type="submission" date="2021-08" db="EMBL/GenBank/DDBJ databases">
        <title>Comparative Genomics Analysis of the Genus Qipengyuania Reveals Extensive Genetic Diversity and Metabolic Versatility, Including the Description of Fifteen Novel Species.</title>
        <authorList>
            <person name="Liu Y."/>
        </authorList>
    </citation>
    <scope>NUCLEOTIDE SEQUENCE [LARGE SCALE GENOMIC DNA]</scope>
    <source>
        <strain evidence="3 4">1NDH13</strain>
    </source>
</reference>
<proteinExistence type="predicted"/>
<dbReference type="Proteomes" id="UP000824281">
    <property type="component" value="Chromosome"/>
</dbReference>
<keyword evidence="1" id="KW-0472">Membrane</keyword>
<keyword evidence="1" id="KW-0812">Transmembrane</keyword>
<keyword evidence="1" id="KW-1133">Transmembrane helix</keyword>
<protein>
    <submittedName>
        <fullName evidence="3">Pilus assembly protein</fullName>
    </submittedName>
</protein>
<name>A0ABX8ZNK1_9SPHN</name>
<feature type="domain" description="Putative Flp pilus-assembly TadG-like N-terminal" evidence="2">
    <location>
        <begin position="15"/>
        <end position="61"/>
    </location>
</feature>
<feature type="transmembrane region" description="Helical" evidence="1">
    <location>
        <begin position="20"/>
        <end position="39"/>
    </location>
</feature>
<dbReference type="RefSeq" id="WP_221426052.1">
    <property type="nucleotide sequence ID" value="NZ_CP081295.1"/>
</dbReference>
<evidence type="ECO:0000313" key="3">
    <source>
        <dbReference type="EMBL" id="QZD90587.1"/>
    </source>
</evidence>
<dbReference type="Pfam" id="PF13400">
    <property type="entry name" value="Tad"/>
    <property type="match status" value="1"/>
</dbReference>
<evidence type="ECO:0000313" key="4">
    <source>
        <dbReference type="Proteomes" id="UP000824281"/>
    </source>
</evidence>
<sequence>MKVNTVKRFLGDESGAVAATYALALIPLVAFAGVAMDYARVMGMDSELQNGADQAALAAASQLDGRAGACERAANAASGMLQNLVVLSSDSQFVTVTAETACDATGQIRFYQDKEKTTAADADDNANYVEVWVDARSVDYYLLPITGLLTSPDIQGIAFAGLGSAICKVPPVMMCNPEEATGSLDFDTTAHAGKGLRLIANDQGGYVPGVFGYLETDAGSGASATRAVLGLPTPPGNCIATDGADIKPGVQVSVLDALNTRMGVYANGLNICGTDGVNCPASGNSRIDLVKPNLNTNGNACAIGPQGFSVGGAPYRPNQSGALPGGTDYTLLDPMGYPRDKCHAWSKLGDCAFGRMGDGNWDRDAYYGSYQGYFGTRPTSWDSYGYDELEGRTQPTRYQQYRWEYDEGLTGTRGALTSGYVQGAPICGPAGIPPASTPDRRVLSIAIINCIDEAVSASSTDAPILKFIDVFLVEPSAARGSGGNQLTEASDVYVEIIGETVLGGGATEGQKVRKDVPYLIE</sequence>
<evidence type="ECO:0000259" key="2">
    <source>
        <dbReference type="Pfam" id="PF13400"/>
    </source>
</evidence>
<evidence type="ECO:0000256" key="1">
    <source>
        <dbReference type="SAM" id="Phobius"/>
    </source>
</evidence>
<keyword evidence="4" id="KW-1185">Reference proteome</keyword>
<dbReference type="EMBL" id="CP081295">
    <property type="protein sequence ID" value="QZD90587.1"/>
    <property type="molecule type" value="Genomic_DNA"/>
</dbReference>
<accession>A0ABX8ZNK1</accession>
<dbReference type="InterPro" id="IPR028087">
    <property type="entry name" value="Tad_N"/>
</dbReference>